<evidence type="ECO:0000313" key="1">
    <source>
        <dbReference type="EMBL" id="MDV7137113.1"/>
    </source>
</evidence>
<evidence type="ECO:0000313" key="2">
    <source>
        <dbReference type="Proteomes" id="UP001185792"/>
    </source>
</evidence>
<sequence>MSGGRAGGDQTVMRDRDETRAEIARTLRTHIAAQPMTLAVDDLKMAALAELVLRIAHGHA</sequence>
<organism evidence="1 2">
    <name type="scientific">Williamsia marianensis</name>
    <dbReference type="NCBI Taxonomy" id="85044"/>
    <lineage>
        <taxon>Bacteria</taxon>
        <taxon>Bacillati</taxon>
        <taxon>Actinomycetota</taxon>
        <taxon>Actinomycetes</taxon>
        <taxon>Mycobacteriales</taxon>
        <taxon>Nocardiaceae</taxon>
        <taxon>Williamsia</taxon>
    </lineage>
</organism>
<protein>
    <submittedName>
        <fullName evidence="1">Uncharacterized protein</fullName>
    </submittedName>
</protein>
<reference evidence="1 2" key="1">
    <citation type="submission" date="2023-10" db="EMBL/GenBank/DDBJ databases">
        <title>Development of a sustainable strategy for remediation of hydrocarbon-contaminated territories based on the waste exchange concept.</title>
        <authorList>
            <person name="Krivoruchko A."/>
        </authorList>
    </citation>
    <scope>NUCLEOTIDE SEQUENCE [LARGE SCALE GENOMIC DNA]</scope>
    <source>
        <strain evidence="1 2">IEGM 1236</strain>
    </source>
</reference>
<dbReference type="RefSeq" id="WP_317714977.1">
    <property type="nucleotide sequence ID" value="NZ_JAWLUM010000009.1"/>
</dbReference>
<keyword evidence="2" id="KW-1185">Reference proteome</keyword>
<comment type="caution">
    <text evidence="1">The sequence shown here is derived from an EMBL/GenBank/DDBJ whole genome shotgun (WGS) entry which is preliminary data.</text>
</comment>
<dbReference type="Proteomes" id="UP001185792">
    <property type="component" value="Unassembled WGS sequence"/>
</dbReference>
<name>A0ABU4F0U6_WILMA</name>
<proteinExistence type="predicted"/>
<gene>
    <name evidence="1" type="ORF">R4198_25760</name>
</gene>
<accession>A0ABU4F0U6</accession>
<dbReference type="EMBL" id="JAWLUM010000009">
    <property type="protein sequence ID" value="MDV7137113.1"/>
    <property type="molecule type" value="Genomic_DNA"/>
</dbReference>